<dbReference type="Proteomes" id="UP000037425">
    <property type="component" value="Unassembled WGS sequence"/>
</dbReference>
<comment type="caution">
    <text evidence="1">The sequence shown here is derived from an EMBL/GenBank/DDBJ whole genome shotgun (WGS) entry which is preliminary data.</text>
</comment>
<name>A0A0L8BHM5_ENSAD</name>
<evidence type="ECO:0000313" key="2">
    <source>
        <dbReference type="Proteomes" id="UP000037425"/>
    </source>
</evidence>
<organism evidence="1 2">
    <name type="scientific">Ensifer adhaerens</name>
    <name type="common">Sinorhizobium morelense</name>
    <dbReference type="NCBI Taxonomy" id="106592"/>
    <lineage>
        <taxon>Bacteria</taxon>
        <taxon>Pseudomonadati</taxon>
        <taxon>Pseudomonadota</taxon>
        <taxon>Alphaproteobacteria</taxon>
        <taxon>Hyphomicrobiales</taxon>
        <taxon>Rhizobiaceae</taxon>
        <taxon>Sinorhizobium/Ensifer group</taxon>
        <taxon>Ensifer</taxon>
    </lineage>
</organism>
<evidence type="ECO:0000313" key="1">
    <source>
        <dbReference type="EMBL" id="KOF14065.1"/>
    </source>
</evidence>
<gene>
    <name evidence="1" type="ORF">AC244_28755</name>
</gene>
<proteinExistence type="predicted"/>
<reference evidence="2" key="1">
    <citation type="submission" date="2015-07" db="EMBL/GenBank/DDBJ databases">
        <title>Whole genome sequence of an Ensifer adhaerens strain isolated from a cave pool in the Wind Cave National Park.</title>
        <authorList>
            <person name="Eng W.W.H."/>
            <person name="Gan H.M."/>
            <person name="Barton H.A."/>
            <person name="Savka M.A."/>
        </authorList>
    </citation>
    <scope>NUCLEOTIDE SEQUENCE [LARGE SCALE GENOMIC DNA]</scope>
    <source>
        <strain evidence="2">SD006</strain>
    </source>
</reference>
<protein>
    <submittedName>
        <fullName evidence="1">Uncharacterized protein</fullName>
    </submittedName>
</protein>
<dbReference type="AlphaFoldDB" id="A0A0L8BHM5"/>
<accession>A0A0L8BHM5</accession>
<dbReference type="EMBL" id="LGAP01000030">
    <property type="protein sequence ID" value="KOF14065.1"/>
    <property type="molecule type" value="Genomic_DNA"/>
</dbReference>
<dbReference type="PATRIC" id="fig|106592.7.peg.4887"/>
<sequence length="84" mass="9170">MFTSCIGCYPKLPSQSGRKRVADRRLRNSHLADVAAVQGHDFKGKAAVDDSLAGARKVTEPPQDEPGKRRIAIGLVDKIDIQQL</sequence>